<dbReference type="InterPro" id="IPR015424">
    <property type="entry name" value="PyrdxlP-dep_Trfase"/>
</dbReference>
<evidence type="ECO:0000256" key="1">
    <source>
        <dbReference type="ARBA" id="ARBA00001579"/>
    </source>
</evidence>
<evidence type="ECO:0000313" key="7">
    <source>
        <dbReference type="EMBL" id="HEW53542.1"/>
    </source>
</evidence>
<dbReference type="AlphaFoldDB" id="A0A7C2ZMQ1"/>
<reference evidence="7" key="1">
    <citation type="journal article" date="2020" name="mSystems">
        <title>Genome- and Community-Level Interaction Insights into Carbon Utilization and Element Cycling Functions of Hydrothermarchaeota in Hydrothermal Sediment.</title>
        <authorList>
            <person name="Zhou Z."/>
            <person name="Liu Y."/>
            <person name="Xu W."/>
            <person name="Pan J."/>
            <person name="Luo Z.H."/>
            <person name="Li M."/>
        </authorList>
    </citation>
    <scope>NUCLEOTIDE SEQUENCE [LARGE SCALE GENOMIC DNA]</scope>
    <source>
        <strain evidence="7">SpSt-16</strain>
    </source>
</reference>
<dbReference type="CDD" id="cd00610">
    <property type="entry name" value="OAT_like"/>
    <property type="match status" value="1"/>
</dbReference>
<evidence type="ECO:0000256" key="3">
    <source>
        <dbReference type="ARBA" id="ARBA00022898"/>
    </source>
</evidence>
<comment type="caution">
    <text evidence="7">The sequence shown here is derived from an EMBL/GenBank/DDBJ whole genome shotgun (WGS) entry which is preliminary data.</text>
</comment>
<evidence type="ECO:0000256" key="6">
    <source>
        <dbReference type="RuleBase" id="RU003560"/>
    </source>
</evidence>
<dbReference type="Gene3D" id="3.40.640.10">
    <property type="entry name" value="Type I PLP-dependent aspartate aminotransferase-like (Major domain)"/>
    <property type="match status" value="1"/>
</dbReference>
<dbReference type="GO" id="GO:0030170">
    <property type="term" value="F:pyridoxal phosphate binding"/>
    <property type="evidence" value="ECO:0007669"/>
    <property type="project" value="InterPro"/>
</dbReference>
<dbReference type="PROSITE" id="PS00600">
    <property type="entry name" value="AA_TRANSFER_CLASS_3"/>
    <property type="match status" value="1"/>
</dbReference>
<dbReference type="InterPro" id="IPR049704">
    <property type="entry name" value="Aminotrans_3_PPA_site"/>
</dbReference>
<dbReference type="InterPro" id="IPR015421">
    <property type="entry name" value="PyrdxlP-dep_Trfase_major"/>
</dbReference>
<keyword evidence="7" id="KW-0808">Transferase</keyword>
<keyword evidence="4" id="KW-0413">Isomerase</keyword>
<dbReference type="PANTHER" id="PTHR43713">
    <property type="entry name" value="GLUTAMATE-1-SEMIALDEHYDE 2,1-AMINOMUTASE"/>
    <property type="match status" value="1"/>
</dbReference>
<name>A0A7C2ZMQ1_9CREN</name>
<sequence length="460" mass="51589">MGIAKSLDSRVEELLPRIVSTYVNKTKKSAEMFSRAFRVLPGGVTYHIRYIDPHPIYVARAKKARIWDVDGNEYIDFWMGHGAHILGHAPDIVIEAVNRVSREGTHLGFENPYAVEYAELLTKVIPGADMVRFCNSGTEANMYAVRLARAYTKKRYVVKIEGGWHGSLDQLHVAITPPFVGPESLGIPEDFVKYTVAVPYNDVDSIERVLKGLDVAAILMEPVPGSGGCIEPEDGYLREVRRLADAYGALLIFDEVITGFRLALGGAQEYFNVRSDIVVLGKIVGGGYPGAGAFAGKREYMELLDQLKYPGTRQRVFHGGTFTGNPVTMVAGYTTIKYLHDNRHLYNEFNNRWSRAAKELDRVCEEHDRICWVTSVGSMIGIHFTSKKPKNIGEAYTSRLSEKVYKALHLYMVNGGIVFMSWKMPHLMPSMVHGEDDAESLVKTFSEFLDILAFLPSRYF</sequence>
<dbReference type="Gene3D" id="3.90.1150.10">
    <property type="entry name" value="Aspartate Aminotransferase, domain 1"/>
    <property type="match status" value="1"/>
</dbReference>
<proteinExistence type="inferred from homology"/>
<evidence type="ECO:0000256" key="2">
    <source>
        <dbReference type="ARBA" id="ARBA00001933"/>
    </source>
</evidence>
<dbReference type="GO" id="GO:0008483">
    <property type="term" value="F:transaminase activity"/>
    <property type="evidence" value="ECO:0007669"/>
    <property type="project" value="UniProtKB-KW"/>
</dbReference>
<dbReference type="Pfam" id="PF00202">
    <property type="entry name" value="Aminotran_3"/>
    <property type="match status" value="1"/>
</dbReference>
<keyword evidence="3 6" id="KW-0663">Pyridoxal phosphate</keyword>
<dbReference type="SUPFAM" id="SSF53383">
    <property type="entry name" value="PLP-dependent transferases"/>
    <property type="match status" value="1"/>
</dbReference>
<dbReference type="InterPro" id="IPR015422">
    <property type="entry name" value="PyrdxlP-dep_Trfase_small"/>
</dbReference>
<dbReference type="EMBL" id="DSGT01000014">
    <property type="protein sequence ID" value="HEW53542.1"/>
    <property type="molecule type" value="Genomic_DNA"/>
</dbReference>
<accession>A0A7C2ZMQ1</accession>
<organism evidence="7">
    <name type="scientific">Ignisphaera aggregans</name>
    <dbReference type="NCBI Taxonomy" id="334771"/>
    <lineage>
        <taxon>Archaea</taxon>
        <taxon>Thermoproteota</taxon>
        <taxon>Thermoprotei</taxon>
        <taxon>Desulfurococcales</taxon>
        <taxon>Desulfurococcaceae</taxon>
        <taxon>Ignisphaera</taxon>
    </lineage>
</organism>
<evidence type="ECO:0000256" key="4">
    <source>
        <dbReference type="ARBA" id="ARBA00023235"/>
    </source>
</evidence>
<gene>
    <name evidence="7" type="ORF">ENO77_05245</name>
</gene>
<comment type="similarity">
    <text evidence="6">Belongs to the class-III pyridoxal-phosphate-dependent aminotransferase family.</text>
</comment>
<comment type="pathway">
    <text evidence="5">Porphyrin-containing compound metabolism.</text>
</comment>
<dbReference type="PANTHER" id="PTHR43713:SF3">
    <property type="entry name" value="GLUTAMATE-1-SEMIALDEHYDE 2,1-AMINOMUTASE 1, CHLOROPLASTIC-RELATED"/>
    <property type="match status" value="1"/>
</dbReference>
<protein>
    <submittedName>
        <fullName evidence="7">Aspartate aminotransferase family protein</fullName>
    </submittedName>
</protein>
<dbReference type="GO" id="GO:0042286">
    <property type="term" value="F:glutamate-1-semialdehyde 2,1-aminomutase activity"/>
    <property type="evidence" value="ECO:0007669"/>
    <property type="project" value="UniProtKB-EC"/>
</dbReference>
<evidence type="ECO:0000256" key="5">
    <source>
        <dbReference type="ARBA" id="ARBA00023444"/>
    </source>
</evidence>
<comment type="catalytic activity">
    <reaction evidence="1">
        <text>(S)-4-amino-5-oxopentanoate = 5-aminolevulinate</text>
        <dbReference type="Rhea" id="RHEA:14265"/>
        <dbReference type="ChEBI" id="CHEBI:57501"/>
        <dbReference type="ChEBI" id="CHEBI:356416"/>
        <dbReference type="EC" id="5.4.3.8"/>
    </reaction>
</comment>
<comment type="cofactor">
    <cofactor evidence="2">
        <name>pyridoxal 5'-phosphate</name>
        <dbReference type="ChEBI" id="CHEBI:597326"/>
    </cofactor>
</comment>
<dbReference type="InterPro" id="IPR005814">
    <property type="entry name" value="Aminotrans_3"/>
</dbReference>
<keyword evidence="7" id="KW-0032">Aminotransferase</keyword>